<feature type="compositionally biased region" description="Gly residues" evidence="1">
    <location>
        <begin position="21"/>
        <end position="32"/>
    </location>
</feature>
<dbReference type="RefSeq" id="WP_160677419.1">
    <property type="nucleotide sequence ID" value="NZ_WTYN01000006.1"/>
</dbReference>
<reference evidence="2 3" key="1">
    <citation type="submission" date="2019-12" db="EMBL/GenBank/DDBJ databases">
        <title>Genomic-based taxomic classification of the family Erythrobacteraceae.</title>
        <authorList>
            <person name="Xu L."/>
        </authorList>
    </citation>
    <scope>NUCLEOTIDE SEQUENCE [LARGE SCALE GENOMIC DNA]</scope>
    <source>
        <strain evidence="2 3">MCCC 1A09965</strain>
    </source>
</reference>
<evidence type="ECO:0000313" key="2">
    <source>
        <dbReference type="EMBL" id="MXO64029.1"/>
    </source>
</evidence>
<feature type="region of interest" description="Disordered" evidence="1">
    <location>
        <begin position="17"/>
        <end position="45"/>
    </location>
</feature>
<keyword evidence="3" id="KW-1185">Reference proteome</keyword>
<dbReference type="Proteomes" id="UP000445582">
    <property type="component" value="Unassembled WGS sequence"/>
</dbReference>
<comment type="caution">
    <text evidence="2">The sequence shown here is derived from an EMBL/GenBank/DDBJ whole genome shotgun (WGS) entry which is preliminary data.</text>
</comment>
<name>A0A844YKX0_9SPHN</name>
<gene>
    <name evidence="2" type="ORF">GRI48_13570</name>
</gene>
<organism evidence="2 3">
    <name type="scientific">Qipengyuania oceanensis</name>
    <dbReference type="NCBI Taxonomy" id="1463597"/>
    <lineage>
        <taxon>Bacteria</taxon>
        <taxon>Pseudomonadati</taxon>
        <taxon>Pseudomonadota</taxon>
        <taxon>Alphaproteobacteria</taxon>
        <taxon>Sphingomonadales</taxon>
        <taxon>Erythrobacteraceae</taxon>
        <taxon>Qipengyuania</taxon>
    </lineage>
</organism>
<dbReference type="EMBL" id="WTYN01000006">
    <property type="protein sequence ID" value="MXO64029.1"/>
    <property type="molecule type" value="Genomic_DNA"/>
</dbReference>
<evidence type="ECO:0000313" key="3">
    <source>
        <dbReference type="Proteomes" id="UP000445582"/>
    </source>
</evidence>
<accession>A0A844YKX0</accession>
<evidence type="ECO:0000256" key="1">
    <source>
        <dbReference type="SAM" id="MobiDB-lite"/>
    </source>
</evidence>
<dbReference type="SUPFAM" id="SSF69322">
    <property type="entry name" value="Tricorn protease domain 2"/>
    <property type="match status" value="1"/>
</dbReference>
<protein>
    <submittedName>
        <fullName evidence="2">Uncharacterized protein</fullName>
    </submittedName>
</protein>
<sequence>MGALICVTVSTLALAAPPPDKGGGGKGGGNGGTDPTATFQPEFGGVRIGGRNKTDQFILKNRDGSIEVVAHEAPSIQAIDLSPDSAALIAYFNDNAIYLQSWSADPTFTVSSVDLAYANPRGLGPPSFSPDGKRMAFLEIAENNKVVVSVCEINPVDRDCATVSSDSVFTQWKLNYVHFHPDSNNHVVISAKEIGVVDDRVYVHELGSGSAPSGPLNHEVTGFDDVGPSHGSSPPLLVTNTAGVPRFFSLEDGSEQFRSFSGVGYGYRFNCSSDAVLYLETGSGGPTLSVAQLDGASEKLGGKGWNINRGHDWIHKTDCP</sequence>
<dbReference type="OrthoDB" id="8432779at2"/>
<dbReference type="AlphaFoldDB" id="A0A844YKX0"/>
<proteinExistence type="predicted"/>